<dbReference type="OrthoDB" id="630895at2759"/>
<evidence type="ECO:0000256" key="1">
    <source>
        <dbReference type="ARBA" id="ARBA00022801"/>
    </source>
</evidence>
<accession>A0A0C3ANK1</accession>
<sequence>MSKDGRPILLSLDGGGAKGWSQIPLISGLVSRIKKAEIAREEKITEESYASRKELKEENIYPCEYFDLIVGSGTGGINAIMMGRLGMSIAQCKKAWEELAEVFKVDTEDESGEKREGGPLFSAKKMEAWARKLVRENTAGENEGTMMLIKPDDKAALNKNGKSCRVGITSMRAQNIGQPAIFRSYRVRANAGVDCAIWEVLRATTAAPLLFESVFIGRKWAKQEFINAELGANNPISYVFQEKEKIWLRKDNWPPPEIGCVLSIGSGKDSVISLDSGSNAQAPGGVVTWARSFFTGEVDENLKEDLSEKLYRVMLRIAKDCERKHQEIEASYGENDEKVYFRFNVEQGMQDVPETSYNEENWDIIETSVDAYTNHAEHEELVEPFLERMLMLLGIEQPDEQPCGADVMDTDEAAPAYEPSTDPRIVEKAKGVAMRLGATSG</sequence>
<dbReference type="GO" id="GO:0016042">
    <property type="term" value="P:lipid catabolic process"/>
    <property type="evidence" value="ECO:0007669"/>
    <property type="project" value="UniProtKB-KW"/>
</dbReference>
<evidence type="ECO:0000313" key="7">
    <source>
        <dbReference type="Proteomes" id="UP000054097"/>
    </source>
</evidence>
<dbReference type="Pfam" id="PF01734">
    <property type="entry name" value="Patatin"/>
    <property type="match status" value="1"/>
</dbReference>
<dbReference type="AlphaFoldDB" id="A0A0C3ANK1"/>
<dbReference type="STRING" id="933852.A0A0C3ANK1"/>
<dbReference type="PANTHER" id="PTHR24185">
    <property type="entry name" value="CALCIUM-INDEPENDENT PHOSPHOLIPASE A2-GAMMA"/>
    <property type="match status" value="1"/>
</dbReference>
<reference evidence="7" key="2">
    <citation type="submission" date="2015-01" db="EMBL/GenBank/DDBJ databases">
        <title>Evolutionary Origins and Diversification of the Mycorrhizal Mutualists.</title>
        <authorList>
            <consortium name="DOE Joint Genome Institute"/>
            <consortium name="Mycorrhizal Genomics Consortium"/>
            <person name="Kohler A."/>
            <person name="Kuo A."/>
            <person name="Nagy L.G."/>
            <person name="Floudas D."/>
            <person name="Copeland A."/>
            <person name="Barry K.W."/>
            <person name="Cichocki N."/>
            <person name="Veneault-Fourrey C."/>
            <person name="LaButti K."/>
            <person name="Lindquist E.A."/>
            <person name="Lipzen A."/>
            <person name="Lundell T."/>
            <person name="Morin E."/>
            <person name="Murat C."/>
            <person name="Riley R."/>
            <person name="Ohm R."/>
            <person name="Sun H."/>
            <person name="Tunlid A."/>
            <person name="Henrissat B."/>
            <person name="Grigoriev I.V."/>
            <person name="Hibbett D.S."/>
            <person name="Martin F."/>
        </authorList>
    </citation>
    <scope>NUCLEOTIDE SEQUENCE [LARGE SCALE GENOMIC DNA]</scope>
    <source>
        <strain evidence="7">MAFF 305830</strain>
    </source>
</reference>
<dbReference type="GO" id="GO:0016020">
    <property type="term" value="C:membrane"/>
    <property type="evidence" value="ECO:0007669"/>
    <property type="project" value="TreeGrafter"/>
</dbReference>
<dbReference type="InterPro" id="IPR002641">
    <property type="entry name" value="PNPLA_dom"/>
</dbReference>
<feature type="short sequence motif" description="GXGXXG" evidence="4">
    <location>
        <begin position="14"/>
        <end position="19"/>
    </location>
</feature>
<dbReference type="GO" id="GO:0047499">
    <property type="term" value="F:calcium-independent phospholipase A2 activity"/>
    <property type="evidence" value="ECO:0007669"/>
    <property type="project" value="TreeGrafter"/>
</dbReference>
<evidence type="ECO:0000259" key="5">
    <source>
        <dbReference type="PROSITE" id="PS51635"/>
    </source>
</evidence>
<dbReference type="EMBL" id="KN824308">
    <property type="protein sequence ID" value="KIM26135.1"/>
    <property type="molecule type" value="Genomic_DNA"/>
</dbReference>
<name>A0A0C3ANK1_SERVB</name>
<protein>
    <recommendedName>
        <fullName evidence="5">PNPLA domain-containing protein</fullName>
    </recommendedName>
</protein>
<dbReference type="GO" id="GO:0046486">
    <property type="term" value="P:glycerolipid metabolic process"/>
    <property type="evidence" value="ECO:0007669"/>
    <property type="project" value="UniProtKB-ARBA"/>
</dbReference>
<organism evidence="6 7">
    <name type="scientific">Serendipita vermifera MAFF 305830</name>
    <dbReference type="NCBI Taxonomy" id="933852"/>
    <lineage>
        <taxon>Eukaryota</taxon>
        <taxon>Fungi</taxon>
        <taxon>Dikarya</taxon>
        <taxon>Basidiomycota</taxon>
        <taxon>Agaricomycotina</taxon>
        <taxon>Agaricomycetes</taxon>
        <taxon>Sebacinales</taxon>
        <taxon>Serendipitaceae</taxon>
        <taxon>Serendipita</taxon>
    </lineage>
</organism>
<evidence type="ECO:0000256" key="4">
    <source>
        <dbReference type="PROSITE-ProRule" id="PRU01161"/>
    </source>
</evidence>
<proteinExistence type="predicted"/>
<dbReference type="Proteomes" id="UP000054097">
    <property type="component" value="Unassembled WGS sequence"/>
</dbReference>
<keyword evidence="7" id="KW-1185">Reference proteome</keyword>
<dbReference type="PROSITE" id="PS51635">
    <property type="entry name" value="PNPLA"/>
    <property type="match status" value="1"/>
</dbReference>
<evidence type="ECO:0000256" key="3">
    <source>
        <dbReference type="ARBA" id="ARBA00023098"/>
    </source>
</evidence>
<dbReference type="SUPFAM" id="SSF52151">
    <property type="entry name" value="FabD/lysophospholipase-like"/>
    <property type="match status" value="1"/>
</dbReference>
<comment type="caution">
    <text evidence="4">Lacks conserved residue(s) required for the propagation of feature annotation.</text>
</comment>
<dbReference type="GO" id="GO:0019369">
    <property type="term" value="P:arachidonate metabolic process"/>
    <property type="evidence" value="ECO:0007669"/>
    <property type="project" value="TreeGrafter"/>
</dbReference>
<gene>
    <name evidence="6" type="ORF">M408DRAFT_330721</name>
</gene>
<dbReference type="InterPro" id="IPR016035">
    <property type="entry name" value="Acyl_Trfase/lysoPLipase"/>
</dbReference>
<evidence type="ECO:0000256" key="2">
    <source>
        <dbReference type="ARBA" id="ARBA00022963"/>
    </source>
</evidence>
<dbReference type="HOGENOM" id="CLU_000288_144_2_1"/>
<feature type="domain" description="PNPLA" evidence="5">
    <location>
        <begin position="10"/>
        <end position="240"/>
    </location>
</feature>
<dbReference type="Gene3D" id="3.40.1090.10">
    <property type="entry name" value="Cytosolic phospholipase A2 catalytic domain"/>
    <property type="match status" value="1"/>
</dbReference>
<keyword evidence="2" id="KW-0442">Lipid degradation</keyword>
<keyword evidence="1" id="KW-0378">Hydrolase</keyword>
<reference evidence="6 7" key="1">
    <citation type="submission" date="2014-04" db="EMBL/GenBank/DDBJ databases">
        <authorList>
            <consortium name="DOE Joint Genome Institute"/>
            <person name="Kuo A."/>
            <person name="Zuccaro A."/>
            <person name="Kohler A."/>
            <person name="Nagy L.G."/>
            <person name="Floudas D."/>
            <person name="Copeland A."/>
            <person name="Barry K.W."/>
            <person name="Cichocki N."/>
            <person name="Veneault-Fourrey C."/>
            <person name="LaButti K."/>
            <person name="Lindquist E.A."/>
            <person name="Lipzen A."/>
            <person name="Lundell T."/>
            <person name="Morin E."/>
            <person name="Murat C."/>
            <person name="Sun H."/>
            <person name="Tunlid A."/>
            <person name="Henrissat B."/>
            <person name="Grigoriev I.V."/>
            <person name="Hibbett D.S."/>
            <person name="Martin F."/>
            <person name="Nordberg H.P."/>
            <person name="Cantor M.N."/>
            <person name="Hua S.X."/>
        </authorList>
    </citation>
    <scope>NUCLEOTIDE SEQUENCE [LARGE SCALE GENOMIC DNA]</scope>
    <source>
        <strain evidence="6 7">MAFF 305830</strain>
    </source>
</reference>
<dbReference type="PANTHER" id="PTHR24185:SF1">
    <property type="entry name" value="CALCIUM-INDEPENDENT PHOSPHOLIPASE A2-GAMMA"/>
    <property type="match status" value="1"/>
</dbReference>
<evidence type="ECO:0000313" key="6">
    <source>
        <dbReference type="EMBL" id="KIM26135.1"/>
    </source>
</evidence>
<keyword evidence="3" id="KW-0443">Lipid metabolism</keyword>